<dbReference type="PANTHER" id="PTHR45828">
    <property type="entry name" value="CYTOCHROME B561/FERRIC REDUCTASE TRANSMEMBRANE"/>
    <property type="match status" value="1"/>
</dbReference>
<dbReference type="GO" id="GO:0006879">
    <property type="term" value="P:intracellular iron ion homeostasis"/>
    <property type="evidence" value="ECO:0007669"/>
    <property type="project" value="TreeGrafter"/>
</dbReference>
<feature type="transmembrane region" description="Helical" evidence="11">
    <location>
        <begin position="452"/>
        <end position="471"/>
    </location>
</feature>
<dbReference type="Proteomes" id="UP001295444">
    <property type="component" value="Chromosome 08"/>
</dbReference>
<name>A0AAD1ST91_PELCU</name>
<dbReference type="InterPro" id="IPR006593">
    <property type="entry name" value="Cyt_b561/ferric_Rdtase_TM"/>
</dbReference>
<dbReference type="InterPro" id="IPR042307">
    <property type="entry name" value="Reeler_sf"/>
</dbReference>
<feature type="transmembrane region" description="Helical" evidence="11">
    <location>
        <begin position="483"/>
        <end position="505"/>
    </location>
</feature>
<proteinExistence type="inferred from homology"/>
<evidence type="ECO:0000256" key="1">
    <source>
        <dbReference type="ARBA" id="ARBA00001970"/>
    </source>
</evidence>
<comment type="similarity">
    <text evidence="3">Belongs to the FRRS1 family.</text>
</comment>
<dbReference type="Gene3D" id="2.60.40.4060">
    <property type="entry name" value="Reeler domain"/>
    <property type="match status" value="1"/>
</dbReference>
<evidence type="ECO:0000259" key="13">
    <source>
        <dbReference type="PROSITE" id="PS50836"/>
    </source>
</evidence>
<accession>A0AAD1ST91</accession>
<feature type="transmembrane region" description="Helical" evidence="11">
    <location>
        <begin position="421"/>
        <end position="440"/>
    </location>
</feature>
<evidence type="ECO:0000256" key="10">
    <source>
        <dbReference type="ARBA" id="ARBA00023180"/>
    </source>
</evidence>
<organism evidence="16 17">
    <name type="scientific">Pelobates cultripes</name>
    <name type="common">Western spadefoot toad</name>
    <dbReference type="NCBI Taxonomy" id="61616"/>
    <lineage>
        <taxon>Eukaryota</taxon>
        <taxon>Metazoa</taxon>
        <taxon>Chordata</taxon>
        <taxon>Craniata</taxon>
        <taxon>Vertebrata</taxon>
        <taxon>Euteleostomi</taxon>
        <taxon>Amphibia</taxon>
        <taxon>Batrachia</taxon>
        <taxon>Anura</taxon>
        <taxon>Pelobatoidea</taxon>
        <taxon>Pelobatidae</taxon>
        <taxon>Pelobates</taxon>
    </lineage>
</organism>
<evidence type="ECO:0000256" key="6">
    <source>
        <dbReference type="ARBA" id="ARBA00022982"/>
    </source>
</evidence>
<evidence type="ECO:0000259" key="15">
    <source>
        <dbReference type="PROSITE" id="PS51019"/>
    </source>
</evidence>
<reference evidence="16" key="1">
    <citation type="submission" date="2022-03" db="EMBL/GenBank/DDBJ databases">
        <authorList>
            <person name="Alioto T."/>
            <person name="Alioto T."/>
            <person name="Gomez Garrido J."/>
        </authorList>
    </citation>
    <scope>NUCLEOTIDE SEQUENCE</scope>
</reference>
<comment type="subcellular location">
    <subcellularLocation>
        <location evidence="2">Membrane</location>
        <topology evidence="2">Multi-pass membrane protein</topology>
    </subcellularLocation>
</comment>
<dbReference type="SMART" id="SM00664">
    <property type="entry name" value="DoH"/>
    <property type="match status" value="1"/>
</dbReference>
<dbReference type="Pfam" id="PF03351">
    <property type="entry name" value="DOMON"/>
    <property type="match status" value="1"/>
</dbReference>
<dbReference type="GO" id="GO:0016722">
    <property type="term" value="F:oxidoreductase activity, acting on metal ions"/>
    <property type="evidence" value="ECO:0007669"/>
    <property type="project" value="TreeGrafter"/>
</dbReference>
<dbReference type="CDD" id="cd08544">
    <property type="entry name" value="Reeler"/>
    <property type="match status" value="1"/>
</dbReference>
<dbReference type="EMBL" id="OW240919">
    <property type="protein sequence ID" value="CAH2311425.1"/>
    <property type="molecule type" value="Genomic_DNA"/>
</dbReference>
<keyword evidence="9 11" id="KW-0472">Membrane</keyword>
<feature type="transmembrane region" description="Helical" evidence="11">
    <location>
        <begin position="525"/>
        <end position="544"/>
    </location>
</feature>
<keyword evidence="4" id="KW-0813">Transport</keyword>
<dbReference type="InterPro" id="IPR002861">
    <property type="entry name" value="Reeler_dom"/>
</dbReference>
<evidence type="ECO:0000313" key="17">
    <source>
        <dbReference type="Proteomes" id="UP001295444"/>
    </source>
</evidence>
<keyword evidence="8" id="KW-0408">Iron</keyword>
<dbReference type="SMART" id="SM00665">
    <property type="entry name" value="B561"/>
    <property type="match status" value="1"/>
</dbReference>
<dbReference type="InterPro" id="IPR051237">
    <property type="entry name" value="Ferric-chelate_Red/DefProt"/>
</dbReference>
<feature type="transmembrane region" description="Helical" evidence="11">
    <location>
        <begin position="380"/>
        <end position="400"/>
    </location>
</feature>
<keyword evidence="17" id="KW-1185">Reference proteome</keyword>
<dbReference type="PROSITE" id="PS50939">
    <property type="entry name" value="CYTOCHROME_B561"/>
    <property type="match status" value="1"/>
</dbReference>
<sequence length="643" mass="72453">MAFSAINLLAVAIVVFLFSCNLDPTNAYPDGRVTEVCDSMQPRHGRQPQDEPQHNITVDKTVFKPGERIKVTLSGTRFTGFLVQARNADNLDGNAVGSFSLIDGDLSQLLTCGNVEDSAVSHTNKKRKEQVEFYWIAPIDGSSVHVQFLASVVEKYKIYWVKIKGPILSQANAPHFTSSQPGSQILTQKQSSSLTTRFSSSDCGRNKFCIRDPSSCKPEKMHQCFFLSFTKEKQSVLVEMSGPGEGYISFALSHDQWMRDDDAYLCVKDDQEVQINPAHIKGRTHPTMASPDLLQDRAWRLEDGVIQCSFRRPIKMPSSPERFDLNGNYYIFLADGDASDGIISRHLRQPLITSRMYNVTGSPENIGGSRSPLLVKFHGALMFMAWMTTVSIGVIIARFFKPVWPNSSLFGQQVWFQVHRILMVTTVILTCVAFVLPFLYRGHWSNRAGYHPYLGCVVMALTILQPVMAIFRPPPHAPRRHIFNWMHWGSGTTARIFAVAAMFLGMDLQALDLPNPWDTYTMVGFILWHVFTDLLLEIHAFCLLRTGVGQMQQSGARIKTNVFGLIFLYVSLIRKVEKRPGDFSKLAEDQVGILNSSHFENEDKHIPKPVSYAWISMKNPKKAIAYGVLIAHVHIKIRELCTE</sequence>
<evidence type="ECO:0000256" key="4">
    <source>
        <dbReference type="ARBA" id="ARBA00022448"/>
    </source>
</evidence>
<keyword evidence="7 11" id="KW-1133">Transmembrane helix</keyword>
<evidence type="ECO:0000256" key="11">
    <source>
        <dbReference type="SAM" id="Phobius"/>
    </source>
</evidence>
<feature type="signal peptide" evidence="12">
    <location>
        <begin position="1"/>
        <end position="27"/>
    </location>
</feature>
<keyword evidence="12" id="KW-0732">Signal</keyword>
<feature type="domain" description="DOMON" evidence="13">
    <location>
        <begin position="223"/>
        <end position="336"/>
    </location>
</feature>
<evidence type="ECO:0000256" key="8">
    <source>
        <dbReference type="ARBA" id="ARBA00023004"/>
    </source>
</evidence>
<gene>
    <name evidence="16" type="ORF">PECUL_23A054319</name>
</gene>
<dbReference type="Pfam" id="PF02014">
    <property type="entry name" value="Reeler"/>
    <property type="match status" value="1"/>
</dbReference>
<evidence type="ECO:0000259" key="14">
    <source>
        <dbReference type="PROSITE" id="PS50939"/>
    </source>
</evidence>
<dbReference type="PROSITE" id="PS50836">
    <property type="entry name" value="DOMON"/>
    <property type="match status" value="1"/>
</dbReference>
<evidence type="ECO:0000313" key="16">
    <source>
        <dbReference type="EMBL" id="CAH2311425.1"/>
    </source>
</evidence>
<keyword evidence="6" id="KW-0249">Electron transport</keyword>
<dbReference type="FunFam" id="2.60.40.4060:FF:000003">
    <property type="entry name" value="Ferric chelate reductase 1"/>
    <property type="match status" value="1"/>
</dbReference>
<evidence type="ECO:0000256" key="7">
    <source>
        <dbReference type="ARBA" id="ARBA00022989"/>
    </source>
</evidence>
<feature type="chain" id="PRO_5041901327" evidence="12">
    <location>
        <begin position="28"/>
        <end position="643"/>
    </location>
</feature>
<dbReference type="PANTHER" id="PTHR45828:SF3">
    <property type="entry name" value="FERRIC-CHELATE REDUCTASE 1"/>
    <property type="match status" value="1"/>
</dbReference>
<dbReference type="PROSITE" id="PS51019">
    <property type="entry name" value="REELIN"/>
    <property type="match status" value="1"/>
</dbReference>
<protein>
    <submittedName>
        <fullName evidence="16">Ferric-chelate reductase 1 isoform X1</fullName>
    </submittedName>
</protein>
<evidence type="ECO:0000256" key="12">
    <source>
        <dbReference type="SAM" id="SignalP"/>
    </source>
</evidence>
<dbReference type="InterPro" id="IPR005018">
    <property type="entry name" value="DOMON_domain"/>
</dbReference>
<feature type="domain" description="Reelin" evidence="15">
    <location>
        <begin position="18"/>
        <end position="185"/>
    </location>
</feature>
<feature type="domain" description="Cytochrome b561" evidence="14">
    <location>
        <begin position="340"/>
        <end position="539"/>
    </location>
</feature>
<dbReference type="CDD" id="cd09628">
    <property type="entry name" value="DOMON_SDR_2_like"/>
    <property type="match status" value="1"/>
</dbReference>
<dbReference type="GO" id="GO:0016020">
    <property type="term" value="C:membrane"/>
    <property type="evidence" value="ECO:0007669"/>
    <property type="project" value="UniProtKB-SubCell"/>
</dbReference>
<dbReference type="AlphaFoldDB" id="A0AAD1ST91"/>
<dbReference type="CDD" id="cd08760">
    <property type="entry name" value="Cyt_b561_FRRS1_like"/>
    <property type="match status" value="1"/>
</dbReference>
<evidence type="ECO:0000256" key="2">
    <source>
        <dbReference type="ARBA" id="ARBA00004141"/>
    </source>
</evidence>
<evidence type="ECO:0000256" key="5">
    <source>
        <dbReference type="ARBA" id="ARBA00022692"/>
    </source>
</evidence>
<dbReference type="Gene3D" id="1.20.120.1770">
    <property type="match status" value="1"/>
</dbReference>
<keyword evidence="5 11" id="KW-0812">Transmembrane</keyword>
<evidence type="ECO:0000256" key="9">
    <source>
        <dbReference type="ARBA" id="ARBA00023136"/>
    </source>
</evidence>
<comment type="cofactor">
    <cofactor evidence="1">
        <name>heme b</name>
        <dbReference type="ChEBI" id="CHEBI:60344"/>
    </cofactor>
</comment>
<evidence type="ECO:0000256" key="3">
    <source>
        <dbReference type="ARBA" id="ARBA00009195"/>
    </source>
</evidence>
<keyword evidence="10" id="KW-0325">Glycoprotein</keyword>